<organism evidence="1 2">
    <name type="scientific">Bergeyella zoohelcum</name>
    <dbReference type="NCBI Taxonomy" id="1015"/>
    <lineage>
        <taxon>Bacteria</taxon>
        <taxon>Pseudomonadati</taxon>
        <taxon>Bacteroidota</taxon>
        <taxon>Flavobacteriia</taxon>
        <taxon>Flavobacteriales</taxon>
        <taxon>Weeksellaceae</taxon>
        <taxon>Bergeyella</taxon>
    </lineage>
</organism>
<reference evidence="1 2" key="1">
    <citation type="submission" date="2018-06" db="EMBL/GenBank/DDBJ databases">
        <authorList>
            <consortium name="Pathogen Informatics"/>
            <person name="Doyle S."/>
        </authorList>
    </citation>
    <scope>NUCLEOTIDE SEQUENCE [LARGE SCALE GENOMIC DNA]</scope>
    <source>
        <strain evidence="1 2">NCTC11661</strain>
    </source>
</reference>
<dbReference type="Proteomes" id="UP000255515">
    <property type="component" value="Unassembled WGS sequence"/>
</dbReference>
<evidence type="ECO:0000313" key="1">
    <source>
        <dbReference type="EMBL" id="SUV52382.1"/>
    </source>
</evidence>
<evidence type="ECO:0000313" key="2">
    <source>
        <dbReference type="Proteomes" id="UP000255515"/>
    </source>
</evidence>
<name>A0A380ZSR1_9FLAO</name>
<dbReference type="RefSeq" id="WP_002664756.1">
    <property type="nucleotide sequence ID" value="NZ_UFTJ01000003.1"/>
</dbReference>
<dbReference type="EMBL" id="UFTJ01000003">
    <property type="protein sequence ID" value="SUV52382.1"/>
    <property type="molecule type" value="Genomic_DNA"/>
</dbReference>
<gene>
    <name evidence="1" type="ORF">NCTC11661_01520</name>
</gene>
<dbReference type="AlphaFoldDB" id="A0A380ZSR1"/>
<proteinExistence type="predicted"/>
<sequence length="76" mass="8356">MKKNKIKEITPSAHRCGLGLCPAVFDSHDGKFLIIGKVIEESNIPEEVKKKIGENETVVEVPSALILDLLKENDGK</sequence>
<protein>
    <submittedName>
        <fullName evidence="1">Uncharacterized protein</fullName>
    </submittedName>
</protein>
<accession>A0A380ZSR1</accession>